<keyword evidence="2 4" id="KW-0808">Transferase</keyword>
<dbReference type="InterPro" id="IPR001853">
    <property type="entry name" value="DSBA-like_thioredoxin_dom"/>
</dbReference>
<dbReference type="GO" id="GO:0006749">
    <property type="term" value="P:glutathione metabolic process"/>
    <property type="evidence" value="ECO:0007669"/>
    <property type="project" value="TreeGrafter"/>
</dbReference>
<dbReference type="EMBL" id="JANBVN010000071">
    <property type="protein sequence ID" value="KAJ9150482.1"/>
    <property type="molecule type" value="Genomic_DNA"/>
</dbReference>
<dbReference type="Proteomes" id="UP001174691">
    <property type="component" value="Unassembled WGS sequence"/>
</dbReference>
<dbReference type="EC" id="2.5.1.18" evidence="4"/>
<organism evidence="7 8">
    <name type="scientific">Coniochaeta hoffmannii</name>
    <dbReference type="NCBI Taxonomy" id="91930"/>
    <lineage>
        <taxon>Eukaryota</taxon>
        <taxon>Fungi</taxon>
        <taxon>Dikarya</taxon>
        <taxon>Ascomycota</taxon>
        <taxon>Pezizomycotina</taxon>
        <taxon>Sordariomycetes</taxon>
        <taxon>Sordariomycetidae</taxon>
        <taxon>Coniochaetales</taxon>
        <taxon>Coniochaetaceae</taxon>
        <taxon>Coniochaeta</taxon>
    </lineage>
</organism>
<evidence type="ECO:0000313" key="8">
    <source>
        <dbReference type="Proteomes" id="UP001174691"/>
    </source>
</evidence>
<evidence type="ECO:0000256" key="4">
    <source>
        <dbReference type="PIRNR" id="PIRNR006386"/>
    </source>
</evidence>
<dbReference type="AlphaFoldDB" id="A0AA38VT71"/>
<proteinExistence type="inferred from homology"/>
<evidence type="ECO:0000313" key="7">
    <source>
        <dbReference type="EMBL" id="KAJ9150482.1"/>
    </source>
</evidence>
<comment type="caution">
    <text evidence="7">The sequence shown here is derived from an EMBL/GenBank/DDBJ whole genome shotgun (WGS) entry which is preliminary data.</text>
</comment>
<dbReference type="GO" id="GO:0004364">
    <property type="term" value="F:glutathione transferase activity"/>
    <property type="evidence" value="ECO:0007669"/>
    <property type="project" value="UniProtKB-UniRule"/>
</dbReference>
<dbReference type="PANTHER" id="PTHR42943">
    <property type="entry name" value="GLUTATHIONE S-TRANSFERASE KAPPA"/>
    <property type="match status" value="1"/>
</dbReference>
<comment type="catalytic activity">
    <reaction evidence="3 4">
        <text>RX + glutathione = an S-substituted glutathione + a halide anion + H(+)</text>
        <dbReference type="Rhea" id="RHEA:16437"/>
        <dbReference type="ChEBI" id="CHEBI:15378"/>
        <dbReference type="ChEBI" id="CHEBI:16042"/>
        <dbReference type="ChEBI" id="CHEBI:17792"/>
        <dbReference type="ChEBI" id="CHEBI:57925"/>
        <dbReference type="ChEBI" id="CHEBI:90779"/>
        <dbReference type="EC" id="2.5.1.18"/>
    </reaction>
</comment>
<dbReference type="Pfam" id="PF01323">
    <property type="entry name" value="DSBA"/>
    <property type="match status" value="1"/>
</dbReference>
<dbReference type="InterPro" id="IPR036249">
    <property type="entry name" value="Thioredoxin-like_sf"/>
</dbReference>
<evidence type="ECO:0000256" key="2">
    <source>
        <dbReference type="ARBA" id="ARBA00022679"/>
    </source>
</evidence>
<comment type="similarity">
    <text evidence="1 4">Belongs to the GST superfamily. Kappa family.</text>
</comment>
<dbReference type="SUPFAM" id="SSF52833">
    <property type="entry name" value="Thioredoxin-like"/>
    <property type="match status" value="1"/>
</dbReference>
<dbReference type="GO" id="GO:0005777">
    <property type="term" value="C:peroxisome"/>
    <property type="evidence" value="ECO:0007669"/>
    <property type="project" value="TreeGrafter"/>
</dbReference>
<dbReference type="GO" id="GO:0004602">
    <property type="term" value="F:glutathione peroxidase activity"/>
    <property type="evidence" value="ECO:0007669"/>
    <property type="project" value="TreeGrafter"/>
</dbReference>
<reference evidence="7" key="1">
    <citation type="submission" date="2022-07" db="EMBL/GenBank/DDBJ databases">
        <title>Fungi with potential for degradation of polypropylene.</title>
        <authorList>
            <person name="Gostincar C."/>
        </authorList>
    </citation>
    <scope>NUCLEOTIDE SEQUENCE</scope>
    <source>
        <strain evidence="7">EXF-13287</strain>
    </source>
</reference>
<dbReference type="PIRSF" id="PIRSF006386">
    <property type="entry name" value="HCCAis_GSTk"/>
    <property type="match status" value="1"/>
</dbReference>
<gene>
    <name evidence="7" type="ORF">NKR19_g5300</name>
</gene>
<name>A0AA38VT71_9PEZI</name>
<dbReference type="Gene3D" id="3.40.30.10">
    <property type="entry name" value="Glutaredoxin"/>
    <property type="match status" value="1"/>
</dbReference>
<accession>A0AA38VT71</accession>
<dbReference type="FunFam" id="3.40.30.10:FF:000096">
    <property type="entry name" value="Glutathione S-transferase kappa"/>
    <property type="match status" value="1"/>
</dbReference>
<evidence type="ECO:0000256" key="1">
    <source>
        <dbReference type="ARBA" id="ARBA00006494"/>
    </source>
</evidence>
<evidence type="ECO:0000259" key="6">
    <source>
        <dbReference type="Pfam" id="PF01323"/>
    </source>
</evidence>
<feature type="active site" description="Nucleophile" evidence="5">
    <location>
        <position position="14"/>
    </location>
</feature>
<sequence length="221" mass="24834">MASPKITLFLDTVSPFAYEAYHILRNDPAFRSCEITYIPIFLGGLMKACNNTAPIMIKNKDKWINTERLRWAKAFSVPICDEMPPNFPPLTLHVMRALCAIHYHDGHNQERLVKALDALFHQYWVKQTPTHQPETLTSLLTDVFGTQDAETILSDAATVGKKQLVKNTDRAFAEGAFGLPWMTCVNSKGETEGFWGVDHLGQVAQFLGLDKPKQGGWKSVL</sequence>
<dbReference type="PANTHER" id="PTHR42943:SF2">
    <property type="entry name" value="GLUTATHIONE S-TRANSFERASE KAPPA 1"/>
    <property type="match status" value="1"/>
</dbReference>
<dbReference type="InterPro" id="IPR051924">
    <property type="entry name" value="GST_Kappa/NadH"/>
</dbReference>
<dbReference type="GO" id="GO:0005739">
    <property type="term" value="C:mitochondrion"/>
    <property type="evidence" value="ECO:0007669"/>
    <property type="project" value="TreeGrafter"/>
</dbReference>
<keyword evidence="8" id="KW-1185">Reference proteome</keyword>
<dbReference type="InterPro" id="IPR014440">
    <property type="entry name" value="HCCAis_GSTk"/>
</dbReference>
<evidence type="ECO:0000256" key="3">
    <source>
        <dbReference type="ARBA" id="ARBA00047960"/>
    </source>
</evidence>
<evidence type="ECO:0000256" key="5">
    <source>
        <dbReference type="PIRSR" id="PIRSR006386-1"/>
    </source>
</evidence>
<feature type="domain" description="DSBA-like thioredoxin" evidence="6">
    <location>
        <begin position="6"/>
        <end position="207"/>
    </location>
</feature>
<protein>
    <recommendedName>
        <fullName evidence="4">Glutathione S-transferase kappa</fullName>
        <ecNumber evidence="4">2.5.1.18</ecNumber>
    </recommendedName>
</protein>